<dbReference type="GO" id="GO:0006633">
    <property type="term" value="P:fatty acid biosynthetic process"/>
    <property type="evidence" value="ECO:0007669"/>
    <property type="project" value="InterPro"/>
</dbReference>
<dbReference type="InterPro" id="IPR029069">
    <property type="entry name" value="HotDog_dom_sf"/>
</dbReference>
<dbReference type="InterPro" id="IPR003965">
    <property type="entry name" value="Fatty_acid_synthase"/>
</dbReference>
<evidence type="ECO:0000313" key="1">
    <source>
        <dbReference type="EMBL" id="KXN71964.1"/>
    </source>
</evidence>
<dbReference type="GO" id="GO:0004312">
    <property type="term" value="F:fatty acid synthase activity"/>
    <property type="evidence" value="ECO:0007669"/>
    <property type="project" value="InterPro"/>
</dbReference>
<accession>A0A137PAI2</accession>
<protein>
    <submittedName>
        <fullName evidence="1">Uncharacterized protein</fullName>
    </submittedName>
</protein>
<dbReference type="SUPFAM" id="SSF54637">
    <property type="entry name" value="Thioesterase/thiol ester dehydrase-isomerase"/>
    <property type="match status" value="1"/>
</dbReference>
<gene>
    <name evidence="1" type="ORF">CONCODRAFT_5293</name>
</gene>
<organism evidence="1 2">
    <name type="scientific">Conidiobolus coronatus (strain ATCC 28846 / CBS 209.66 / NRRL 28638)</name>
    <name type="common">Delacroixia coronata</name>
    <dbReference type="NCBI Taxonomy" id="796925"/>
    <lineage>
        <taxon>Eukaryota</taxon>
        <taxon>Fungi</taxon>
        <taxon>Fungi incertae sedis</taxon>
        <taxon>Zoopagomycota</taxon>
        <taxon>Entomophthoromycotina</taxon>
        <taxon>Entomophthoromycetes</taxon>
        <taxon>Entomophthorales</taxon>
        <taxon>Ancylistaceae</taxon>
        <taxon>Conidiobolus</taxon>
    </lineage>
</organism>
<dbReference type="PRINTS" id="PR01483">
    <property type="entry name" value="FASYNTHASE"/>
</dbReference>
<sequence>MAVIQLCLKRIFFTSICVLNHNFSYSEVSTDYNPKNLNPQFASHTFLPRSIIHGKWTSASTRKLVKTFILSAGHLVGNCGTSDDFELVTVSIIDNETLIDRTLLMKKSLIINLALILDHICWKMSY</sequence>
<evidence type="ECO:0000313" key="2">
    <source>
        <dbReference type="Proteomes" id="UP000070444"/>
    </source>
</evidence>
<reference evidence="1 2" key="1">
    <citation type="journal article" date="2015" name="Genome Biol. Evol.">
        <title>Phylogenomic analyses indicate that early fungi evolved digesting cell walls of algal ancestors of land plants.</title>
        <authorList>
            <person name="Chang Y."/>
            <person name="Wang S."/>
            <person name="Sekimoto S."/>
            <person name="Aerts A.L."/>
            <person name="Choi C."/>
            <person name="Clum A."/>
            <person name="LaButti K.M."/>
            <person name="Lindquist E.A."/>
            <person name="Yee Ngan C."/>
            <person name="Ohm R.A."/>
            <person name="Salamov A.A."/>
            <person name="Grigoriev I.V."/>
            <person name="Spatafora J.W."/>
            <person name="Berbee M.L."/>
        </authorList>
    </citation>
    <scope>NUCLEOTIDE SEQUENCE [LARGE SCALE GENOMIC DNA]</scope>
    <source>
        <strain evidence="1 2">NRRL 28638</strain>
    </source>
</reference>
<dbReference type="GO" id="GO:0005835">
    <property type="term" value="C:fatty acid synthase complex"/>
    <property type="evidence" value="ECO:0007669"/>
    <property type="project" value="InterPro"/>
</dbReference>
<dbReference type="Proteomes" id="UP000070444">
    <property type="component" value="Unassembled WGS sequence"/>
</dbReference>
<name>A0A137PAI2_CONC2</name>
<dbReference type="Gene3D" id="3.10.129.10">
    <property type="entry name" value="Hotdog Thioesterase"/>
    <property type="match status" value="1"/>
</dbReference>
<dbReference type="EMBL" id="KQ964463">
    <property type="protein sequence ID" value="KXN71964.1"/>
    <property type="molecule type" value="Genomic_DNA"/>
</dbReference>
<proteinExistence type="predicted"/>
<keyword evidence="2" id="KW-1185">Reference proteome</keyword>
<dbReference type="AlphaFoldDB" id="A0A137PAI2"/>